<organism evidence="1 2">
    <name type="scientific">Cicer arietinum</name>
    <name type="common">Chickpea</name>
    <name type="synonym">Garbanzo</name>
    <dbReference type="NCBI Taxonomy" id="3827"/>
    <lineage>
        <taxon>Eukaryota</taxon>
        <taxon>Viridiplantae</taxon>
        <taxon>Streptophyta</taxon>
        <taxon>Embryophyta</taxon>
        <taxon>Tracheophyta</taxon>
        <taxon>Spermatophyta</taxon>
        <taxon>Magnoliopsida</taxon>
        <taxon>eudicotyledons</taxon>
        <taxon>Gunneridae</taxon>
        <taxon>Pentapetalae</taxon>
        <taxon>rosids</taxon>
        <taxon>fabids</taxon>
        <taxon>Fabales</taxon>
        <taxon>Fabaceae</taxon>
        <taxon>Papilionoideae</taxon>
        <taxon>50 kb inversion clade</taxon>
        <taxon>NPAAA clade</taxon>
        <taxon>Hologalegina</taxon>
        <taxon>IRL clade</taxon>
        <taxon>Cicereae</taxon>
        <taxon>Cicer</taxon>
    </lineage>
</organism>
<proteinExistence type="predicted"/>
<evidence type="ECO:0000313" key="2">
    <source>
        <dbReference type="RefSeq" id="XP_027187652.1"/>
    </source>
</evidence>
<evidence type="ECO:0000313" key="1">
    <source>
        <dbReference type="Proteomes" id="UP000087171"/>
    </source>
</evidence>
<sequence length="157" mass="18056">MVSEPISILLEQFAVVPLLSSQQLGNIIIVFLFQRDIFFLKRHWFTFPFSSLLPPPLFPATFTANNHLRLRSFKNNTKHFYSSSSAATARFYLYSSTAAAAMVVHTKDEPYLAASISKRVRIFEWIQEEQQICLLSPYIDLIKVLLPDGNVKEGKKW</sequence>
<keyword evidence="1" id="KW-1185">Reference proteome</keyword>
<reference evidence="2" key="2">
    <citation type="submission" date="2025-08" db="UniProtKB">
        <authorList>
            <consortium name="RefSeq"/>
        </authorList>
    </citation>
    <scope>IDENTIFICATION</scope>
    <source>
        <tissue evidence="2">Etiolated seedlings</tissue>
    </source>
</reference>
<dbReference type="Proteomes" id="UP000087171">
    <property type="component" value="Chromosome Ca2"/>
</dbReference>
<dbReference type="STRING" id="3827.A0A3Q7Y864"/>
<gene>
    <name evidence="2" type="primary">LOC113785454</name>
</gene>
<reference evidence="1" key="1">
    <citation type="journal article" date="2013" name="Nat. Biotechnol.">
        <title>Draft genome sequence of chickpea (Cicer arietinum) provides a resource for trait improvement.</title>
        <authorList>
            <person name="Varshney R.K."/>
            <person name="Song C."/>
            <person name="Saxena R.K."/>
            <person name="Azam S."/>
            <person name="Yu S."/>
            <person name="Sharpe A.G."/>
            <person name="Cannon S."/>
            <person name="Baek J."/>
            <person name="Rosen B.D."/>
            <person name="Tar'an B."/>
            <person name="Millan T."/>
            <person name="Zhang X."/>
            <person name="Ramsay L.D."/>
            <person name="Iwata A."/>
            <person name="Wang Y."/>
            <person name="Nelson W."/>
            <person name="Farmer A.D."/>
            <person name="Gaur P.M."/>
            <person name="Soderlund C."/>
            <person name="Penmetsa R.V."/>
            <person name="Xu C."/>
            <person name="Bharti A.K."/>
            <person name="He W."/>
            <person name="Winter P."/>
            <person name="Zhao S."/>
            <person name="Hane J.K."/>
            <person name="Carrasquilla-Garcia N."/>
            <person name="Condie J.A."/>
            <person name="Upadhyaya H.D."/>
            <person name="Luo M.C."/>
            <person name="Thudi M."/>
            <person name="Gowda C.L."/>
            <person name="Singh N.P."/>
            <person name="Lichtenzveig J."/>
            <person name="Gali K.K."/>
            <person name="Rubio J."/>
            <person name="Nadarajan N."/>
            <person name="Dolezel J."/>
            <person name="Bansal K.C."/>
            <person name="Xu X."/>
            <person name="Edwards D."/>
            <person name="Zhang G."/>
            <person name="Kahl G."/>
            <person name="Gil J."/>
            <person name="Singh K.B."/>
            <person name="Datta S.K."/>
            <person name="Jackson S.A."/>
            <person name="Wang J."/>
            <person name="Cook D.R."/>
        </authorList>
    </citation>
    <scope>NUCLEOTIDE SEQUENCE [LARGE SCALE GENOMIC DNA]</scope>
    <source>
        <strain evidence="1">cv. CDC Frontier</strain>
    </source>
</reference>
<name>A0A3Q7Y864_CICAR</name>
<protein>
    <submittedName>
        <fullName evidence="2">Threonine--tRNA ligase, mitochondrial 1-like</fullName>
    </submittedName>
</protein>
<accession>A0A3Q7Y864</accession>
<dbReference type="AlphaFoldDB" id="A0A3Q7Y864"/>
<dbReference type="RefSeq" id="XP_027187652.1">
    <property type="nucleotide sequence ID" value="XM_027331851.1"/>
</dbReference>